<organism evidence="2">
    <name type="scientific">viral metagenome</name>
    <dbReference type="NCBI Taxonomy" id="1070528"/>
    <lineage>
        <taxon>unclassified sequences</taxon>
        <taxon>metagenomes</taxon>
        <taxon>organismal metagenomes</taxon>
    </lineage>
</organism>
<evidence type="ECO:0000313" key="2">
    <source>
        <dbReference type="EMBL" id="QHU21861.1"/>
    </source>
</evidence>
<name>A0A6C0KX82_9ZZZZ</name>
<dbReference type="EMBL" id="MN740993">
    <property type="protein sequence ID" value="QHU21861.1"/>
    <property type="molecule type" value="Genomic_DNA"/>
</dbReference>
<keyword evidence="1" id="KW-0472">Membrane</keyword>
<feature type="transmembrane region" description="Helical" evidence="1">
    <location>
        <begin position="52"/>
        <end position="78"/>
    </location>
</feature>
<keyword evidence="1" id="KW-0812">Transmembrane</keyword>
<proteinExistence type="predicted"/>
<protein>
    <submittedName>
        <fullName evidence="2">Uncharacterized protein</fullName>
    </submittedName>
</protein>
<accession>A0A6C0KX82</accession>
<sequence>MATEPRDRFGEASNDIMVHLSDKVVLLIQKPEFQERLKSILDPLVNHVINRVFPYIILSSILFLILLLVTVSTFIIVVRSSLQAIHSVDMAFKTGVPENW</sequence>
<dbReference type="AlphaFoldDB" id="A0A6C0KX82"/>
<reference evidence="2" key="1">
    <citation type="journal article" date="2020" name="Nature">
        <title>Giant virus diversity and host interactions through global metagenomics.</title>
        <authorList>
            <person name="Schulz F."/>
            <person name="Roux S."/>
            <person name="Paez-Espino D."/>
            <person name="Jungbluth S."/>
            <person name="Walsh D.A."/>
            <person name="Denef V.J."/>
            <person name="McMahon K.D."/>
            <person name="Konstantinidis K.T."/>
            <person name="Eloe-Fadrosh E.A."/>
            <person name="Kyrpides N.C."/>
            <person name="Woyke T."/>
        </authorList>
    </citation>
    <scope>NUCLEOTIDE SEQUENCE</scope>
    <source>
        <strain evidence="2">GVMAG-S-3300013286-35</strain>
    </source>
</reference>
<keyword evidence="1" id="KW-1133">Transmembrane helix</keyword>
<evidence type="ECO:0000256" key="1">
    <source>
        <dbReference type="SAM" id="Phobius"/>
    </source>
</evidence>